<accession>A0A2N0ZMB5</accession>
<feature type="transmembrane region" description="Helical" evidence="12">
    <location>
        <begin position="49"/>
        <end position="69"/>
    </location>
</feature>
<comment type="function">
    <text evidence="12">Required for the insertion and/or proper folding and/or complex formation of integral membrane proteins into the membrane. Involved in integration of membrane proteins that insert both dependently and independently of the Sec translocase complex, as well as at least some lipoproteins.</text>
</comment>
<dbReference type="GO" id="GO:0051205">
    <property type="term" value="P:protein insertion into membrane"/>
    <property type="evidence" value="ECO:0007669"/>
    <property type="project" value="TreeGrafter"/>
</dbReference>
<reference evidence="14 15" key="1">
    <citation type="journal article" date="2010" name="Int. J. Syst. Evol. Microbiol.">
        <title>Bacillus horneckiae sp. nov., isolated from a spacecraft-assembly clean room.</title>
        <authorList>
            <person name="Vaishampayan P."/>
            <person name="Probst A."/>
            <person name="Krishnamurthi S."/>
            <person name="Ghosh S."/>
            <person name="Osman S."/>
            <person name="McDowall A."/>
            <person name="Ruckmani A."/>
            <person name="Mayilraj S."/>
            <person name="Venkateswaran K."/>
        </authorList>
    </citation>
    <scope>NUCLEOTIDE SEQUENCE [LARGE SCALE GENOMIC DNA]</scope>
    <source>
        <strain evidence="15">1PO1SC</strain>
    </source>
</reference>
<evidence type="ECO:0000256" key="12">
    <source>
        <dbReference type="HAMAP-Rule" id="MF_01811"/>
    </source>
</evidence>
<sequence>MWFLLLSLIFVLSGCQSAGGSQDGLFNTYFVQPLISVMDYFAELFHGNYGLSIILVTILIRFAVLPLTVKQTKSSQAMKGKMEQLKPEMEAIQAKLNKTSDPIKKQEIQQQLLGLYQKHGVNPLNIGCLPMLIQMPILMAIYYAIKNSPEIATHGFLWFNLGQSNIIMALIAGAIYYLQFKVSMTQLPKEQQAAMKFMGLLSPVMILAVSVTAPAALPLYWSVSGLFLIIQTVILQKKFKPVSAVTNKPGLNK</sequence>
<feature type="transmembrane region" description="Helical" evidence="12">
    <location>
        <begin position="124"/>
        <end position="145"/>
    </location>
</feature>
<dbReference type="HAMAP" id="MF_01811">
    <property type="entry name" value="YidC_type2"/>
    <property type="match status" value="1"/>
</dbReference>
<comment type="subcellular location">
    <subcellularLocation>
        <location evidence="1 12">Cell membrane</location>
        <topology evidence="1 12">Multi-pass membrane protein</topology>
    </subcellularLocation>
</comment>
<proteinExistence type="inferred from homology"/>
<evidence type="ECO:0000313" key="15">
    <source>
        <dbReference type="Proteomes" id="UP000233343"/>
    </source>
</evidence>
<evidence type="ECO:0000256" key="8">
    <source>
        <dbReference type="ARBA" id="ARBA00023136"/>
    </source>
</evidence>
<dbReference type="EMBL" id="PISD01000007">
    <property type="protein sequence ID" value="PKG30633.1"/>
    <property type="molecule type" value="Genomic_DNA"/>
</dbReference>
<dbReference type="PRINTS" id="PR00701">
    <property type="entry name" value="60KDINNERMP"/>
</dbReference>
<name>A0A2N0ZMB5_9BACI</name>
<dbReference type="InterPro" id="IPR023060">
    <property type="entry name" value="YidC/YidC1/YidC2_Firmicutes"/>
</dbReference>
<dbReference type="Pfam" id="PF02096">
    <property type="entry name" value="60KD_IMP"/>
    <property type="match status" value="1"/>
</dbReference>
<feature type="domain" description="Membrane insertase YidC/Oxa/ALB C-terminal" evidence="13">
    <location>
        <begin position="49"/>
        <end position="237"/>
    </location>
</feature>
<dbReference type="NCBIfam" id="TIGR03592">
    <property type="entry name" value="yidC_oxa1_cterm"/>
    <property type="match status" value="1"/>
</dbReference>
<feature type="transmembrane region" description="Helical" evidence="12">
    <location>
        <begin position="197"/>
        <end position="213"/>
    </location>
</feature>
<evidence type="ECO:0000256" key="11">
    <source>
        <dbReference type="ARBA" id="ARBA00023288"/>
    </source>
</evidence>
<dbReference type="RefSeq" id="WP_101226234.1">
    <property type="nucleotide sequence ID" value="NZ_JAFDQP010000005.1"/>
</dbReference>
<keyword evidence="8 12" id="KW-0472">Membrane</keyword>
<evidence type="ECO:0000256" key="2">
    <source>
        <dbReference type="ARBA" id="ARBA00022448"/>
    </source>
</evidence>
<keyword evidence="10 12" id="KW-0143">Chaperone</keyword>
<dbReference type="InterPro" id="IPR001708">
    <property type="entry name" value="YidC/ALB3/OXA1/COX18"/>
</dbReference>
<feature type="transmembrane region" description="Helical" evidence="12">
    <location>
        <begin position="157"/>
        <end position="177"/>
    </location>
</feature>
<evidence type="ECO:0000313" key="14">
    <source>
        <dbReference type="EMBL" id="PKG30633.1"/>
    </source>
</evidence>
<keyword evidence="5 12" id="KW-0732">Signal</keyword>
<keyword evidence="6 12" id="KW-0653">Protein transport</keyword>
<organism evidence="14 15">
    <name type="scientific">Cytobacillus horneckiae</name>
    <dbReference type="NCBI Taxonomy" id="549687"/>
    <lineage>
        <taxon>Bacteria</taxon>
        <taxon>Bacillati</taxon>
        <taxon>Bacillota</taxon>
        <taxon>Bacilli</taxon>
        <taxon>Bacillales</taxon>
        <taxon>Bacillaceae</taxon>
        <taxon>Cytobacillus</taxon>
    </lineage>
</organism>
<comment type="caution">
    <text evidence="14">The sequence shown here is derived from an EMBL/GenBank/DDBJ whole genome shotgun (WGS) entry which is preliminary data.</text>
</comment>
<gene>
    <name evidence="12" type="primary">yidC</name>
    <name evidence="14" type="ORF">CWS20_02305</name>
</gene>
<evidence type="ECO:0000256" key="7">
    <source>
        <dbReference type="ARBA" id="ARBA00022989"/>
    </source>
</evidence>
<dbReference type="AlphaFoldDB" id="A0A2N0ZMB5"/>
<evidence type="ECO:0000256" key="3">
    <source>
        <dbReference type="ARBA" id="ARBA00022475"/>
    </source>
</evidence>
<dbReference type="GO" id="GO:0032977">
    <property type="term" value="F:membrane insertase activity"/>
    <property type="evidence" value="ECO:0007669"/>
    <property type="project" value="InterPro"/>
</dbReference>
<dbReference type="InterPro" id="IPR028055">
    <property type="entry name" value="YidC/Oxa/ALB_C"/>
</dbReference>
<keyword evidence="2 12" id="KW-0813">Transport</keyword>
<dbReference type="PANTHER" id="PTHR12428:SF65">
    <property type="entry name" value="CYTOCHROME C OXIDASE ASSEMBLY PROTEIN COX18, MITOCHONDRIAL"/>
    <property type="match status" value="1"/>
</dbReference>
<keyword evidence="9" id="KW-0564">Palmitate</keyword>
<dbReference type="Proteomes" id="UP000233343">
    <property type="component" value="Unassembled WGS sequence"/>
</dbReference>
<protein>
    <recommendedName>
        <fullName evidence="12">Membrane protein insertase YidC</fullName>
    </recommendedName>
    <alternativeName>
        <fullName evidence="12">Foldase YidC</fullName>
    </alternativeName>
    <alternativeName>
        <fullName evidence="12">Membrane integrase YidC</fullName>
    </alternativeName>
    <alternativeName>
        <fullName evidence="12">Membrane protein YidC</fullName>
    </alternativeName>
</protein>
<dbReference type="GO" id="GO:0005886">
    <property type="term" value="C:plasma membrane"/>
    <property type="evidence" value="ECO:0007669"/>
    <property type="project" value="UniProtKB-SubCell"/>
</dbReference>
<comment type="similarity">
    <text evidence="12">Belongs to the OXA1/ALB3/YidC family. Type 2 subfamily.</text>
</comment>
<keyword evidence="4 12" id="KW-0812">Transmembrane</keyword>
<evidence type="ECO:0000256" key="9">
    <source>
        <dbReference type="ARBA" id="ARBA00023139"/>
    </source>
</evidence>
<evidence type="ECO:0000259" key="13">
    <source>
        <dbReference type="Pfam" id="PF02096"/>
    </source>
</evidence>
<keyword evidence="11" id="KW-0449">Lipoprotein</keyword>
<dbReference type="PANTHER" id="PTHR12428">
    <property type="entry name" value="OXA1"/>
    <property type="match status" value="1"/>
</dbReference>
<dbReference type="GO" id="GO:0015031">
    <property type="term" value="P:protein transport"/>
    <property type="evidence" value="ECO:0007669"/>
    <property type="project" value="UniProtKB-KW"/>
</dbReference>
<evidence type="ECO:0000256" key="1">
    <source>
        <dbReference type="ARBA" id="ARBA00004651"/>
    </source>
</evidence>
<evidence type="ECO:0000256" key="6">
    <source>
        <dbReference type="ARBA" id="ARBA00022927"/>
    </source>
</evidence>
<keyword evidence="7 12" id="KW-1133">Transmembrane helix</keyword>
<evidence type="ECO:0000256" key="4">
    <source>
        <dbReference type="ARBA" id="ARBA00022692"/>
    </source>
</evidence>
<evidence type="ECO:0000256" key="10">
    <source>
        <dbReference type="ARBA" id="ARBA00023186"/>
    </source>
</evidence>
<dbReference type="InterPro" id="IPR047196">
    <property type="entry name" value="YidC_ALB_C"/>
</dbReference>
<keyword evidence="3 12" id="KW-1003">Cell membrane</keyword>
<keyword evidence="15" id="KW-1185">Reference proteome</keyword>
<dbReference type="CDD" id="cd20070">
    <property type="entry name" value="5TM_YidC_Alb3"/>
    <property type="match status" value="1"/>
</dbReference>
<evidence type="ECO:0000256" key="5">
    <source>
        <dbReference type="ARBA" id="ARBA00022729"/>
    </source>
</evidence>